<keyword evidence="2 5" id="KW-0812">Transmembrane</keyword>
<comment type="subcellular location">
    <subcellularLocation>
        <location evidence="1">Membrane</location>
        <topology evidence="1">Multi-pass membrane protein</topology>
    </subcellularLocation>
</comment>
<dbReference type="Pfam" id="PF01758">
    <property type="entry name" value="SBF"/>
    <property type="match status" value="1"/>
</dbReference>
<feature type="transmembrane region" description="Helical" evidence="5">
    <location>
        <begin position="69"/>
        <end position="92"/>
    </location>
</feature>
<feature type="transmembrane region" description="Helical" evidence="5">
    <location>
        <begin position="139"/>
        <end position="159"/>
    </location>
</feature>
<evidence type="ECO:0000256" key="4">
    <source>
        <dbReference type="ARBA" id="ARBA00023136"/>
    </source>
</evidence>
<dbReference type="PANTHER" id="PTHR10361:SF24">
    <property type="entry name" value="P3 PROTEIN"/>
    <property type="match status" value="1"/>
</dbReference>
<feature type="transmembrane region" description="Helical" evidence="5">
    <location>
        <begin position="259"/>
        <end position="280"/>
    </location>
</feature>
<organism evidence="6 7">
    <name type="scientific">Marinobacter lacisalsi</name>
    <dbReference type="NCBI Taxonomy" id="475979"/>
    <lineage>
        <taxon>Bacteria</taxon>
        <taxon>Pseudomonadati</taxon>
        <taxon>Pseudomonadota</taxon>
        <taxon>Gammaproteobacteria</taxon>
        <taxon>Pseudomonadales</taxon>
        <taxon>Marinobacteraceae</taxon>
        <taxon>Marinobacter</taxon>
    </lineage>
</organism>
<evidence type="ECO:0000256" key="5">
    <source>
        <dbReference type="SAM" id="Phobius"/>
    </source>
</evidence>
<keyword evidence="4 5" id="KW-0472">Membrane</keyword>
<evidence type="ECO:0000313" key="7">
    <source>
        <dbReference type="Proteomes" id="UP001595798"/>
    </source>
</evidence>
<feature type="transmembrane region" description="Helical" evidence="5">
    <location>
        <begin position="201"/>
        <end position="221"/>
    </location>
</feature>
<feature type="transmembrane region" description="Helical" evidence="5">
    <location>
        <begin position="40"/>
        <end position="63"/>
    </location>
</feature>
<name>A0ABV8QDX1_9GAMM</name>
<dbReference type="Proteomes" id="UP001595798">
    <property type="component" value="Unassembled WGS sequence"/>
</dbReference>
<comment type="caution">
    <text evidence="6">The sequence shown here is derived from an EMBL/GenBank/DDBJ whole genome shotgun (WGS) entry which is preliminary data.</text>
</comment>
<dbReference type="InterPro" id="IPR004710">
    <property type="entry name" value="Bilac:Na_transpt"/>
</dbReference>
<dbReference type="PANTHER" id="PTHR10361">
    <property type="entry name" value="SODIUM-BILE ACID COTRANSPORTER"/>
    <property type="match status" value="1"/>
</dbReference>
<dbReference type="RefSeq" id="WP_379885555.1">
    <property type="nucleotide sequence ID" value="NZ_JBHSDI010000007.1"/>
</dbReference>
<dbReference type="InterPro" id="IPR002657">
    <property type="entry name" value="BilAc:Na_symport/Acr3"/>
</dbReference>
<keyword evidence="3 5" id="KW-1133">Transmembrane helix</keyword>
<dbReference type="EMBL" id="JBHSDI010000007">
    <property type="protein sequence ID" value="MFC4258187.1"/>
    <property type="molecule type" value="Genomic_DNA"/>
</dbReference>
<gene>
    <name evidence="6" type="ORF">ACFOZ5_03970</name>
</gene>
<evidence type="ECO:0000256" key="3">
    <source>
        <dbReference type="ARBA" id="ARBA00022989"/>
    </source>
</evidence>
<keyword evidence="7" id="KW-1185">Reference proteome</keyword>
<dbReference type="InterPro" id="IPR038770">
    <property type="entry name" value="Na+/solute_symporter_sf"/>
</dbReference>
<accession>A0ABV8QDX1</accession>
<proteinExistence type="predicted"/>
<evidence type="ECO:0000313" key="6">
    <source>
        <dbReference type="EMBL" id="MFC4258187.1"/>
    </source>
</evidence>
<reference evidence="7" key="1">
    <citation type="journal article" date="2019" name="Int. J. Syst. Evol. Microbiol.">
        <title>The Global Catalogue of Microorganisms (GCM) 10K type strain sequencing project: providing services to taxonomists for standard genome sequencing and annotation.</title>
        <authorList>
            <consortium name="The Broad Institute Genomics Platform"/>
            <consortium name="The Broad Institute Genome Sequencing Center for Infectious Disease"/>
            <person name="Wu L."/>
            <person name="Ma J."/>
        </authorList>
    </citation>
    <scope>NUCLEOTIDE SEQUENCE [LARGE SCALE GENOMIC DNA]</scope>
    <source>
        <strain evidence="7">CECT 7297</strain>
    </source>
</reference>
<protein>
    <submittedName>
        <fullName evidence="6">Bile acid:sodium symporter family protein</fullName>
    </submittedName>
</protein>
<dbReference type="Gene3D" id="1.20.1530.20">
    <property type="match status" value="1"/>
</dbReference>
<feature type="transmembrane region" description="Helical" evidence="5">
    <location>
        <begin position="171"/>
        <end position="189"/>
    </location>
</feature>
<evidence type="ECO:0000256" key="1">
    <source>
        <dbReference type="ARBA" id="ARBA00004141"/>
    </source>
</evidence>
<feature type="transmembrane region" description="Helical" evidence="5">
    <location>
        <begin position="104"/>
        <end position="127"/>
    </location>
</feature>
<evidence type="ECO:0000256" key="2">
    <source>
        <dbReference type="ARBA" id="ARBA00022692"/>
    </source>
</evidence>
<feature type="transmembrane region" description="Helical" evidence="5">
    <location>
        <begin position="233"/>
        <end position="253"/>
    </location>
</feature>
<feature type="transmembrane region" description="Helical" evidence="5">
    <location>
        <begin position="6"/>
        <end position="28"/>
    </location>
</feature>
<sequence>MDTMTAVKLLSTALLFLMTLGMGMTMCWNDVRRIVRYPRAVTIGAVNQAAVLPLVGFGLVLAFDVHPEIAVGVMLLTFCPGGVGSNISTLLARGDIALSVSLTLISGCLIVITLPVLTNAAMVYFLGEGLTQTLPVGETALRLILMVLVPVSLGMLINHRWPAFTARAERYVKTSGFVLLSLMIVGVLFKEYDTFMAYSRQAGAVVTALCVTTMTIGFLSARLFRLNRAQSTSICIEVGIQNTLLALVIAGLLDKAYLTIPAVIYVVVSSAMLLVVIAWANLPLRRPAPAAASVREGRS</sequence>